<keyword evidence="6 7" id="KW-0720">Serine protease</keyword>
<dbReference type="AlphaFoldDB" id="W2C0L1"/>
<dbReference type="PATRIC" id="fig|1411148.3.peg.2388"/>
<dbReference type="GO" id="GO:0006508">
    <property type="term" value="P:proteolysis"/>
    <property type="evidence" value="ECO:0007669"/>
    <property type="project" value="UniProtKB-KW"/>
</dbReference>
<evidence type="ECO:0000256" key="5">
    <source>
        <dbReference type="ARBA" id="ARBA00022801"/>
    </source>
</evidence>
<evidence type="ECO:0000313" key="9">
    <source>
        <dbReference type="Proteomes" id="UP000018837"/>
    </source>
</evidence>
<gene>
    <name evidence="8" type="ORF">N425_14190</name>
</gene>
<sequence>MNRTNKIMAAVAACMLLATGARADEGMWVLKELNKQNIARMQELGLNVPIETIYSETNPCVANAVVIFGGGCSGITVSNEGLIFTNHHCGYGSIQKLSSVEHDYLKNGFVSQNFKDELPVEGLKVQYLRETVDLTDRIMPQLEGITDEYDRISTADSIARAIADSVSKGDKFTNAEVLPFYNNNKYFLVVYDVFHDVRLVFAPPTSLGKFGGDTDNWMWTRHTCDFSVFRVYAGADNKPAEYSADNKPYHPRYVAEVSLQGYGEKDYAMTIGFPGSTDRYLSSWGVNQRIENSNKPRIEVRGLKQDIWRKAMQASDAVRIKYASKYAGSSNYWKNSIGMNRGLANLDVIARKRAEEAAFAAWVAQSPERQARYGDVLKLLEKGYTQSDKYTNMATYLLEAFMSGTEIVRLARMINSVDVEKSTPEEIDDWINGSLHDFYKDYEPELDRQVLPVMLRVVKERVPAEFLPDIYKTIDKKYKGNYERYANDLFKRTLFTSPEKVAALLKDKKHYKTVMKKDPAAELSHSTILSLMSVRQLLSTSLEDVERGERLYFEGLQKMHPERTFYSDANFTMRASYGSIGGYQPRDAVWYNYFTTQRGILEKQDPTSSEFYVQPEILSLVRNRDFGSYANPQGDLQLCFLSNNDITGGNSGSPVFDRNARVIGLAFDGNWEAMSGDIAFEPDLQRTISVDIRYVLWVIDRWGKCPRLIQELKLVK</sequence>
<dbReference type="PANTHER" id="PTHR38469:SF1">
    <property type="entry name" value="PERIPLASMIC PEPTIDASE SUBFAMILY S1B"/>
    <property type="match status" value="1"/>
</dbReference>
<comment type="function">
    <text evidence="7">Catalyzes the removal of dipeptides from the N-terminus of oligopeptides.</text>
</comment>
<dbReference type="GO" id="GO:0070009">
    <property type="term" value="F:serine-type aminopeptidase activity"/>
    <property type="evidence" value="ECO:0007669"/>
    <property type="project" value="UniProtKB-UniRule"/>
</dbReference>
<dbReference type="InterPro" id="IPR019500">
    <property type="entry name" value="Pep_S46"/>
</dbReference>
<organism evidence="8 9">
    <name type="scientific">Tannerella sp. oral taxon BU063 isolate Cell 2</name>
    <dbReference type="NCBI Taxonomy" id="1411148"/>
    <lineage>
        <taxon>Bacteria</taxon>
        <taxon>Pseudomonadati</taxon>
        <taxon>Bacteroidota</taxon>
        <taxon>Bacteroidia</taxon>
        <taxon>Bacteroidales</taxon>
        <taxon>Tannerellaceae</taxon>
        <taxon>Tannerella</taxon>
    </lineage>
</organism>
<dbReference type="EMBL" id="AYUF01000499">
    <property type="protein sequence ID" value="ETK00578.1"/>
    <property type="molecule type" value="Genomic_DNA"/>
</dbReference>
<evidence type="ECO:0000256" key="7">
    <source>
        <dbReference type="RuleBase" id="RU366067"/>
    </source>
</evidence>
<evidence type="ECO:0000256" key="4">
    <source>
        <dbReference type="ARBA" id="ARBA00022729"/>
    </source>
</evidence>
<dbReference type="Gene3D" id="2.40.10.10">
    <property type="entry name" value="Trypsin-like serine proteases"/>
    <property type="match status" value="1"/>
</dbReference>
<keyword evidence="3 7" id="KW-0645">Protease</keyword>
<evidence type="ECO:0000256" key="3">
    <source>
        <dbReference type="ARBA" id="ARBA00022670"/>
    </source>
</evidence>
<feature type="chain" id="PRO_5023155904" description="Dipeptidyl-peptidase" evidence="7">
    <location>
        <begin position="24"/>
        <end position="716"/>
    </location>
</feature>
<dbReference type="InterPro" id="IPR043504">
    <property type="entry name" value="Peptidase_S1_PA_chymotrypsin"/>
</dbReference>
<dbReference type="GO" id="GO:0043171">
    <property type="term" value="P:peptide catabolic process"/>
    <property type="evidence" value="ECO:0007669"/>
    <property type="project" value="UniProtKB-UniRule"/>
</dbReference>
<evidence type="ECO:0000256" key="2">
    <source>
        <dbReference type="ARBA" id="ARBA00022438"/>
    </source>
</evidence>
<dbReference type="EC" id="3.4.14.-" evidence="7"/>
<comment type="similarity">
    <text evidence="1 7">Belongs to the peptidase S46 family.</text>
</comment>
<dbReference type="SUPFAM" id="SSF50494">
    <property type="entry name" value="Trypsin-like serine proteases"/>
    <property type="match status" value="1"/>
</dbReference>
<dbReference type="PANTHER" id="PTHR38469">
    <property type="entry name" value="PERIPLASMIC PEPTIDASE SUBFAMILY S1B"/>
    <property type="match status" value="1"/>
</dbReference>
<keyword evidence="2 7" id="KW-0031">Aminopeptidase</keyword>
<proteinExistence type="inferred from homology"/>
<accession>W2C0L1</accession>
<name>W2C0L1_9BACT</name>
<feature type="signal peptide" evidence="7">
    <location>
        <begin position="1"/>
        <end position="23"/>
    </location>
</feature>
<keyword evidence="4 7" id="KW-0732">Signal</keyword>
<evidence type="ECO:0000256" key="6">
    <source>
        <dbReference type="ARBA" id="ARBA00022825"/>
    </source>
</evidence>
<keyword evidence="5 7" id="KW-0378">Hydrolase</keyword>
<dbReference type="GO" id="GO:0008239">
    <property type="term" value="F:dipeptidyl-peptidase activity"/>
    <property type="evidence" value="ECO:0007669"/>
    <property type="project" value="UniProtKB-UniRule"/>
</dbReference>
<dbReference type="Proteomes" id="UP000018837">
    <property type="component" value="Unassembled WGS sequence"/>
</dbReference>
<dbReference type="InterPro" id="IPR009003">
    <property type="entry name" value="Peptidase_S1_PA"/>
</dbReference>
<protein>
    <recommendedName>
        <fullName evidence="7">Dipeptidyl-peptidase</fullName>
        <ecNumber evidence="7">3.4.14.-</ecNumber>
    </recommendedName>
</protein>
<comment type="caution">
    <text evidence="8">The sequence shown here is derived from an EMBL/GenBank/DDBJ whole genome shotgun (WGS) entry which is preliminary data.</text>
</comment>
<evidence type="ECO:0000313" key="8">
    <source>
        <dbReference type="EMBL" id="ETK00578.1"/>
    </source>
</evidence>
<reference evidence="8 9" key="1">
    <citation type="submission" date="2013-11" db="EMBL/GenBank/DDBJ databases">
        <title>Single cell genomics of uncultured Tannerella BU063 (oral taxon 286).</title>
        <authorList>
            <person name="Beall C.J."/>
            <person name="Campbell A.G."/>
            <person name="Griffen A.L."/>
            <person name="Podar M."/>
            <person name="Leys E.J."/>
        </authorList>
    </citation>
    <scope>NUCLEOTIDE SEQUENCE [LARGE SCALE GENOMIC DNA]</scope>
    <source>
        <strain evidence="8">Cell 2</strain>
    </source>
</reference>
<dbReference type="Pfam" id="PF10459">
    <property type="entry name" value="Peptidase_S46"/>
    <property type="match status" value="1"/>
</dbReference>
<evidence type="ECO:0000256" key="1">
    <source>
        <dbReference type="ARBA" id="ARBA00010491"/>
    </source>
</evidence>